<organism evidence="2 3">
    <name type="scientific">Mugilogobius chulae</name>
    <name type="common">yellowstripe goby</name>
    <dbReference type="NCBI Taxonomy" id="88201"/>
    <lineage>
        <taxon>Eukaryota</taxon>
        <taxon>Metazoa</taxon>
        <taxon>Chordata</taxon>
        <taxon>Craniata</taxon>
        <taxon>Vertebrata</taxon>
        <taxon>Euteleostomi</taxon>
        <taxon>Actinopterygii</taxon>
        <taxon>Neopterygii</taxon>
        <taxon>Teleostei</taxon>
        <taxon>Neoteleostei</taxon>
        <taxon>Acanthomorphata</taxon>
        <taxon>Gobiaria</taxon>
        <taxon>Gobiiformes</taxon>
        <taxon>Gobioidei</taxon>
        <taxon>Gobiidae</taxon>
        <taxon>Gobionellinae</taxon>
        <taxon>Mugilogobius</taxon>
    </lineage>
</organism>
<feature type="region of interest" description="Disordered" evidence="1">
    <location>
        <begin position="69"/>
        <end position="169"/>
    </location>
</feature>
<feature type="compositionally biased region" description="Pro residues" evidence="1">
    <location>
        <begin position="138"/>
        <end position="164"/>
    </location>
</feature>
<dbReference type="Proteomes" id="UP001460270">
    <property type="component" value="Unassembled WGS sequence"/>
</dbReference>
<dbReference type="AlphaFoldDB" id="A0AAW0MPE1"/>
<feature type="compositionally biased region" description="Low complexity" evidence="1">
    <location>
        <begin position="69"/>
        <end position="79"/>
    </location>
</feature>
<feature type="region of interest" description="Disordered" evidence="1">
    <location>
        <begin position="300"/>
        <end position="327"/>
    </location>
</feature>
<feature type="region of interest" description="Disordered" evidence="1">
    <location>
        <begin position="221"/>
        <end position="288"/>
    </location>
</feature>
<feature type="compositionally biased region" description="Basic residues" evidence="1">
    <location>
        <begin position="117"/>
        <end position="129"/>
    </location>
</feature>
<keyword evidence="3" id="KW-1185">Reference proteome</keyword>
<feature type="compositionally biased region" description="Pro residues" evidence="1">
    <location>
        <begin position="308"/>
        <end position="321"/>
    </location>
</feature>
<dbReference type="PRINTS" id="PR01217">
    <property type="entry name" value="PRICHEXTENSN"/>
</dbReference>
<sequence>MDPISTLVALDSLLYSRRHRCARRGLRAARGALSRGSCLDLDHASTTTALLRVLRTLRTPGRRTTLTRVHTRSALPHSSLHSRPHSARQTDPHLPLANPATPPTRLALRPTLPPTHSNRHSSFHSHTLHHYTALPQHDSPPLPTPQHSPPTTPTPPPPLPPPPTLALHTSSTSPALTLQLYSTHPRTRHSNRYAPTASPPTSYSTTSRDYALIHSTALTPPTHHVSITSPPQHAHPHPYSTHSTPLSHYSIHPPHTLLPPDSPLTSSQSSTHRLRHHPTVHPTHDRLPPIHITHTTALILHPNSRSPPSSPPPPRSRPPTLTPDASH</sequence>
<dbReference type="EMBL" id="JBBPFD010000029">
    <property type="protein sequence ID" value="KAK7881069.1"/>
    <property type="molecule type" value="Genomic_DNA"/>
</dbReference>
<accession>A0AAW0MPE1</accession>
<evidence type="ECO:0000256" key="1">
    <source>
        <dbReference type="SAM" id="MobiDB-lite"/>
    </source>
</evidence>
<evidence type="ECO:0000313" key="2">
    <source>
        <dbReference type="EMBL" id="KAK7881069.1"/>
    </source>
</evidence>
<reference evidence="3" key="1">
    <citation type="submission" date="2024-04" db="EMBL/GenBank/DDBJ databases">
        <title>Salinicola lusitanus LLJ914,a marine bacterium isolated from the Okinawa Trough.</title>
        <authorList>
            <person name="Li J."/>
        </authorList>
    </citation>
    <scope>NUCLEOTIDE SEQUENCE [LARGE SCALE GENOMIC DNA]</scope>
</reference>
<name>A0AAW0MPE1_9GOBI</name>
<proteinExistence type="predicted"/>
<protein>
    <submittedName>
        <fullName evidence="2">Uncharacterized protein</fullName>
    </submittedName>
</protein>
<evidence type="ECO:0000313" key="3">
    <source>
        <dbReference type="Proteomes" id="UP001460270"/>
    </source>
</evidence>
<feature type="region of interest" description="Disordered" evidence="1">
    <location>
        <begin position="185"/>
        <end position="205"/>
    </location>
</feature>
<comment type="caution">
    <text evidence="2">The sequence shown here is derived from an EMBL/GenBank/DDBJ whole genome shotgun (WGS) entry which is preliminary data.</text>
</comment>
<gene>
    <name evidence="2" type="ORF">WMY93_032341</name>
</gene>
<feature type="compositionally biased region" description="Low complexity" evidence="1">
    <location>
        <begin position="193"/>
        <end position="205"/>
    </location>
</feature>